<feature type="compositionally biased region" description="Polar residues" evidence="23">
    <location>
        <begin position="81"/>
        <end position="93"/>
    </location>
</feature>
<dbReference type="PROSITE" id="PS50053">
    <property type="entry name" value="UBIQUITIN_2"/>
    <property type="match status" value="1"/>
</dbReference>
<dbReference type="InterPro" id="IPR019954">
    <property type="entry name" value="Ubiquitin_CS"/>
</dbReference>
<feature type="region of interest" description="Disordered" evidence="23">
    <location>
        <begin position="290"/>
        <end position="313"/>
    </location>
</feature>
<evidence type="ECO:0000256" key="18">
    <source>
        <dbReference type="ARBA" id="ARBA00023242"/>
    </source>
</evidence>
<evidence type="ECO:0000256" key="23">
    <source>
        <dbReference type="SAM" id="MobiDB-lite"/>
    </source>
</evidence>
<evidence type="ECO:0000256" key="3">
    <source>
        <dbReference type="ARBA" id="ARBA00004514"/>
    </source>
</evidence>
<feature type="compositionally biased region" description="Polar residues" evidence="23">
    <location>
        <begin position="769"/>
        <end position="812"/>
    </location>
</feature>
<evidence type="ECO:0000313" key="25">
    <source>
        <dbReference type="Proteomes" id="UP000009046"/>
    </source>
</evidence>
<keyword evidence="13" id="KW-0156">Chromatin regulator</keyword>
<evidence type="ECO:0000256" key="15">
    <source>
        <dbReference type="ARBA" id="ARBA00022871"/>
    </source>
</evidence>
<evidence type="ECO:0000256" key="11">
    <source>
        <dbReference type="ARBA" id="ARBA00022737"/>
    </source>
</evidence>
<dbReference type="SUPFAM" id="SSF54236">
    <property type="entry name" value="Ubiquitin-like"/>
    <property type="match status" value="1"/>
</dbReference>
<evidence type="ECO:0000256" key="6">
    <source>
        <dbReference type="ARBA" id="ARBA00022448"/>
    </source>
</evidence>
<evidence type="ECO:0000256" key="10">
    <source>
        <dbReference type="ARBA" id="ARBA00022703"/>
    </source>
</evidence>
<keyword evidence="12" id="KW-0221">Differentiation</keyword>
<dbReference type="InterPro" id="IPR021925">
    <property type="entry name" value="BAG6"/>
</dbReference>
<evidence type="ECO:0000256" key="5">
    <source>
        <dbReference type="ARBA" id="ARBA00021614"/>
    </source>
</evidence>
<dbReference type="GO" id="GO:0071818">
    <property type="term" value="C:BAT3 complex"/>
    <property type="evidence" value="ECO:0007669"/>
    <property type="project" value="TreeGrafter"/>
</dbReference>
<feature type="compositionally biased region" description="Low complexity" evidence="23">
    <location>
        <begin position="656"/>
        <end position="678"/>
    </location>
</feature>
<dbReference type="GO" id="GO:0005576">
    <property type="term" value="C:extracellular region"/>
    <property type="evidence" value="ECO:0007669"/>
    <property type="project" value="UniProtKB-SubCell"/>
</dbReference>
<feature type="compositionally biased region" description="Polar residues" evidence="23">
    <location>
        <begin position="295"/>
        <end position="309"/>
    </location>
</feature>
<feature type="compositionally biased region" description="Polar residues" evidence="23">
    <location>
        <begin position="518"/>
        <end position="528"/>
    </location>
</feature>
<comment type="function">
    <text evidence="21">Involved in DNA damage-induced apoptosis: following DNA damage, accumulates in the nucleus and forms a complex with p300/EP300, enhancing p300/EP300-mediated p53/TP53 acetylation leading to increase p53/TP53 transcriptional activity. When nuclear, may also act as a component of some chromatin regulator complex that regulates histone 3 'Lys-4' dimethylation (H3K4me2).</text>
</comment>
<feature type="compositionally biased region" description="Low complexity" evidence="23">
    <location>
        <begin position="451"/>
        <end position="516"/>
    </location>
</feature>
<evidence type="ECO:0000256" key="14">
    <source>
        <dbReference type="ARBA" id="ARBA00022859"/>
    </source>
</evidence>
<evidence type="ECO:0000313" key="24">
    <source>
        <dbReference type="EnsemblMetazoa" id="PHUM537450-PA"/>
    </source>
</evidence>
<evidence type="ECO:0000256" key="4">
    <source>
        <dbReference type="ARBA" id="ARBA00004550"/>
    </source>
</evidence>
<evidence type="ECO:0000256" key="22">
    <source>
        <dbReference type="ARBA" id="ARBA00046936"/>
    </source>
</evidence>
<evidence type="ECO:0000256" key="13">
    <source>
        <dbReference type="ARBA" id="ARBA00022853"/>
    </source>
</evidence>
<dbReference type="GO" id="GO:0006325">
    <property type="term" value="P:chromatin organization"/>
    <property type="evidence" value="ECO:0007669"/>
    <property type="project" value="UniProtKB-KW"/>
</dbReference>
<organism evidence="24 25">
    <name type="scientific">Pediculus humanus subsp. corporis</name>
    <name type="common">Body louse</name>
    <dbReference type="NCBI Taxonomy" id="121224"/>
    <lineage>
        <taxon>Eukaryota</taxon>
        <taxon>Metazoa</taxon>
        <taxon>Ecdysozoa</taxon>
        <taxon>Arthropoda</taxon>
        <taxon>Hexapoda</taxon>
        <taxon>Insecta</taxon>
        <taxon>Pterygota</taxon>
        <taxon>Neoptera</taxon>
        <taxon>Paraneoptera</taxon>
        <taxon>Psocodea</taxon>
        <taxon>Troctomorpha</taxon>
        <taxon>Phthiraptera</taxon>
        <taxon>Anoplura</taxon>
        <taxon>Pediculidae</taxon>
        <taxon>Pediculus</taxon>
    </lineage>
</organism>
<evidence type="ECO:0000256" key="19">
    <source>
        <dbReference type="ARBA" id="ARBA00029739"/>
    </source>
</evidence>
<keyword evidence="11" id="KW-0677">Repeat</keyword>
<feature type="region of interest" description="Disordered" evidence="23">
    <location>
        <begin position="769"/>
        <end position="826"/>
    </location>
</feature>
<feature type="region of interest" description="Disordered" evidence="23">
    <location>
        <begin position="639"/>
        <end position="695"/>
    </location>
</feature>
<feature type="region of interest" description="Disordered" evidence="23">
    <location>
        <begin position="235"/>
        <end position="254"/>
    </location>
</feature>
<feature type="compositionally biased region" description="Polar residues" evidence="23">
    <location>
        <begin position="679"/>
        <end position="692"/>
    </location>
</feature>
<evidence type="ECO:0000256" key="7">
    <source>
        <dbReference type="ARBA" id="ARBA00022490"/>
    </source>
</evidence>
<name>A0A1S4MXX5_PEDHC</name>
<keyword evidence="18" id="KW-0539">Nucleus</keyword>
<keyword evidence="14" id="KW-0391">Immunity</keyword>
<dbReference type="InterPro" id="IPR000626">
    <property type="entry name" value="Ubiquitin-like_dom"/>
</dbReference>
<dbReference type="FunCoup" id="A0A1S4MXX5">
    <property type="interactions" value="1149"/>
</dbReference>
<dbReference type="InterPro" id="IPR029071">
    <property type="entry name" value="Ubiquitin-like_domsf"/>
</dbReference>
<feature type="region of interest" description="Disordered" evidence="23">
    <location>
        <begin position="717"/>
        <end position="746"/>
    </location>
</feature>
<dbReference type="GO" id="GO:0051787">
    <property type="term" value="F:misfolded protein binding"/>
    <property type="evidence" value="ECO:0007669"/>
    <property type="project" value="TreeGrafter"/>
</dbReference>
<feature type="region of interest" description="Disordered" evidence="23">
    <location>
        <begin position="68"/>
        <end position="112"/>
    </location>
</feature>
<dbReference type="GO" id="GO:0031593">
    <property type="term" value="F:polyubiquitin modification-dependent protein binding"/>
    <property type="evidence" value="ECO:0007669"/>
    <property type="project" value="TreeGrafter"/>
</dbReference>
<feature type="compositionally biased region" description="Low complexity" evidence="23">
    <location>
        <begin position="529"/>
        <end position="542"/>
    </location>
</feature>
<keyword evidence="9" id="KW-0597">Phosphoprotein</keyword>
<dbReference type="GO" id="GO:0005634">
    <property type="term" value="C:nucleus"/>
    <property type="evidence" value="ECO:0007669"/>
    <property type="project" value="UniProtKB-SubCell"/>
</dbReference>
<dbReference type="GO" id="GO:0002376">
    <property type="term" value="P:immune system process"/>
    <property type="evidence" value="ECO:0007669"/>
    <property type="project" value="UniProtKB-KW"/>
</dbReference>
<evidence type="ECO:0000256" key="1">
    <source>
        <dbReference type="ARBA" id="ARBA00002067"/>
    </source>
</evidence>
<feature type="region of interest" description="Disordered" evidence="23">
    <location>
        <begin position="432"/>
        <end position="559"/>
    </location>
</feature>
<evidence type="ECO:0000256" key="9">
    <source>
        <dbReference type="ARBA" id="ARBA00022553"/>
    </source>
</evidence>
<dbReference type="Proteomes" id="UP000009046">
    <property type="component" value="Unassembled WGS sequence"/>
</dbReference>
<evidence type="ECO:0000256" key="12">
    <source>
        <dbReference type="ARBA" id="ARBA00022782"/>
    </source>
</evidence>
<evidence type="ECO:0000256" key="16">
    <source>
        <dbReference type="ARBA" id="ARBA00022990"/>
    </source>
</evidence>
<dbReference type="InParanoid" id="A0A1S4MXX5"/>
<comment type="subcellular location">
    <subcellularLocation>
        <location evidence="3">Cytoplasm</location>
        <location evidence="3">Cytosol</location>
    </subcellularLocation>
    <subcellularLocation>
        <location evidence="2">Nucleus</location>
    </subcellularLocation>
    <subcellularLocation>
        <location evidence="4">Secreted</location>
        <location evidence="4">Extracellular exosome</location>
    </subcellularLocation>
</comment>
<evidence type="ECO:0000256" key="17">
    <source>
        <dbReference type="ARBA" id="ARBA00023186"/>
    </source>
</evidence>
<feature type="compositionally biased region" description="Polar residues" evidence="23">
    <location>
        <begin position="164"/>
        <end position="190"/>
    </location>
</feature>
<reference evidence="24" key="1">
    <citation type="submission" date="2020-05" db="UniProtKB">
        <authorList>
            <consortium name="EnsemblMetazoa"/>
        </authorList>
    </citation>
    <scope>IDENTIFICATION</scope>
    <source>
        <strain evidence="24">USDA</strain>
    </source>
</reference>
<feature type="compositionally biased region" description="Low complexity" evidence="23">
    <location>
        <begin position="241"/>
        <end position="254"/>
    </location>
</feature>
<dbReference type="Pfam" id="PF12057">
    <property type="entry name" value="BAG6"/>
    <property type="match status" value="1"/>
</dbReference>
<feature type="compositionally biased region" description="Low complexity" evidence="23">
    <location>
        <begin position="723"/>
        <end position="740"/>
    </location>
</feature>
<dbReference type="EMBL" id="AAZO01006526">
    <property type="status" value="NOT_ANNOTATED_CDS"/>
    <property type="molecule type" value="Genomic_DNA"/>
</dbReference>
<feature type="compositionally biased region" description="Polar residues" evidence="23">
    <location>
        <begin position="432"/>
        <end position="450"/>
    </location>
</feature>
<protein>
    <recommendedName>
        <fullName evidence="5">Large proline-rich protein BAG6</fullName>
    </recommendedName>
    <alternativeName>
        <fullName evidence="20">BCL2-associated athanogene 6</fullName>
    </alternativeName>
    <alternativeName>
        <fullName evidence="19">HLA-B-associated transcript 3</fullName>
    </alternativeName>
</protein>
<dbReference type="SMART" id="SM00213">
    <property type="entry name" value="UBQ"/>
    <property type="match status" value="1"/>
</dbReference>
<keyword evidence="16" id="KW-0007">Acetylation</keyword>
<dbReference type="Gene3D" id="3.10.20.90">
    <property type="entry name" value="Phosphatidylinositol 3-kinase Catalytic Subunit, Chain A, domain 1"/>
    <property type="match status" value="1"/>
</dbReference>
<dbReference type="GO" id="GO:0006915">
    <property type="term" value="P:apoptotic process"/>
    <property type="evidence" value="ECO:0007669"/>
    <property type="project" value="UniProtKB-KW"/>
</dbReference>
<dbReference type="PROSITE" id="PS00299">
    <property type="entry name" value="UBIQUITIN_1"/>
    <property type="match status" value="1"/>
</dbReference>
<dbReference type="Pfam" id="PF00240">
    <property type="entry name" value="ubiquitin"/>
    <property type="match status" value="1"/>
</dbReference>
<sequence>MLELTVKTLDSQNHSFTVPDETTILQLKESILEKMGVPVEIQRLIFHGKVLQDEKKLSDYGDVNGKVIHLVQRPPPPPSRGNANNSSEGNQRTNNRRAHYSNRDRIDGSSSTYLGTMAFPTDFIEPQGMIQLPPSQRLSRRRLLVAQRMLNQAGACITALENNESQPSNVTESQETSTSVNFISSNTSNNGREEADMFLGETTGSIARAAQAATAAAIAAAVSAAHSVVPHITVRGASGQNDSPNSNLDNTNSNMSDLNLNLNINENHPEDVAVEVEIGANSDVSVDECHDGDSIANNLDNNPSGNNTAPPRLSVERTSSFATLIEQLEEQQRRFQGVLRRCHQLMVEDPSLTENSSPTAEECQRLFNGVSETMHHFAHAYHALSDIMVDFNEDTPRTLRCRPVIIQHSAILETVFPIQVLEAQINLSTRRNTVDGNSNLTNSGTNQQPSANVNTTTNNANTNGNSNVNANVNGNTIGNASVNANVNMNPNTNGANLPAHNENSNSENLPNSQPPETFQENGMENMTPQESASSFTSTTTQQSEERSQSSQIGGINNTSGFFLSGPGNLEVFMDFRPESVTLGSVETTVFLDNEGRERNNSGSGIQLRNIGTGRSPMELLHSVQAVAGQIQNQLMNRINQNSPQTDNPPPYEGVVQQSSSASGMSNQSAPSRAQSSASTESNTTTQNASNSRPHVHVGRAIPDVALNSYDPFLPCNSHHIRSQNRNSNRNANSQTTNRNAAENERPTVIAERDSFMAMMSQFLNPQRVNVSRVQPRQSNGTSNGSSPAPNANGTSPRNVPRRQNTQTGQPESTNEEPPRSFTWTPLPNNITGWSLSASPASPGTRRNITDYFRVSSGRDVFSIFNQFAPGTTIAEFLSTVYHTSYNEGESIVSDFLMTLARNLSWPDLLDLSVAQRSMVESIVTRLHPTLHTFVLQRLLQGETPSAENIARACERLYTELRPYIDVMQVARLKESVDLAATINNFNQSQIPEIVGLIVDPYLSQSPNFGQTMTQRVRNYVRQLLAIIIYCCQDGVQGFDAIVQSCVRLLTQGVPEDLQQWTETNSVNNLRYYTSTLNVPFEDIQRYLVYRIPNSTIEKRESSENNSEPMETDTIQNRTVWIQPENVPSPEKVDEPIAESLVDIDGDGLPDVLIGSESWHNALPSEWVPIIARDTQRQRRQSSQKPFSDAYLSSLPPKRRKLIASSKTQGNISQVISDGVRNAITAAGVSSNVAEKAIAEAGKDDVLQEAYKEQERVVVGGDLQKDPDFTPTRFPNAFKYFNK</sequence>
<evidence type="ECO:0000256" key="2">
    <source>
        <dbReference type="ARBA" id="ARBA00004123"/>
    </source>
</evidence>
<comment type="subunit">
    <text evidence="22">Component of the BAG6/BAT3 complex, also named BAT3 complex, at least composed of BAG6, UBL4A and GET4/TRC35. Interacts with GET4; the interaction is direct and localizes BAG6 in the cytosol. Interacts with UBL4A; the interaction is direct and required for UBL4A protein stability. Interacts with AIFM1. Interacts with HSPA2. Interacts with CTCFL. Interacts with p300/EP300. Interacts (via ubiquitin-like domain) with RNF126; required for BAG6-dependent ubiquitination of proteins mislocalized to the cytosol. Interacts (via ubiquitin-like domain) with SGTA; SGTA competes with RNF126 by binding the same region of BAG6, thereby promoting deubiquitination of BAG6-target proteins and rescuing them from degradation. Interacts with ricin A chain. Interacts with VCP and AMFR; both form the VCP/p97-AMFR/gp78 complex. Interacts with SYVN1. Interacts with USP13; the interaction is direct and may mediate UBL4A deubiquitination. Interacts with ZFAND2B. Interacts with KPNA2. Interacts with UBQLN4.</text>
</comment>
<evidence type="ECO:0000256" key="8">
    <source>
        <dbReference type="ARBA" id="ARBA00022525"/>
    </source>
</evidence>
<keyword evidence="6" id="KW-0813">Transport</keyword>
<dbReference type="PANTHER" id="PTHR15204:SF0">
    <property type="entry name" value="LARGE PROLINE-RICH PROTEIN BAG6"/>
    <property type="match status" value="1"/>
</dbReference>
<feature type="region of interest" description="Disordered" evidence="23">
    <location>
        <begin position="164"/>
        <end position="192"/>
    </location>
</feature>
<dbReference type="GO" id="GO:0030154">
    <property type="term" value="P:cell differentiation"/>
    <property type="evidence" value="ECO:0007669"/>
    <property type="project" value="UniProtKB-KW"/>
</dbReference>
<keyword evidence="8" id="KW-0964">Secreted</keyword>
<keyword evidence="7" id="KW-0963">Cytoplasm</keyword>
<dbReference type="EnsemblMetazoa" id="PHUM537450-RA">
    <property type="protein sequence ID" value="PHUM537450-PA"/>
    <property type="gene ID" value="PHUM537450"/>
</dbReference>
<evidence type="ECO:0000256" key="20">
    <source>
        <dbReference type="ARBA" id="ARBA00030033"/>
    </source>
</evidence>
<comment type="function">
    <text evidence="1">Released extracellularly via exosomes, it is a ligand of the natural killer/NK cells receptor NCR3 and stimulates NK cells cytotoxicity. It may thereby trigger NK cells cytotoxicity against neighboring tumor cells and immature myeloid dendritic cells (DC).</text>
</comment>
<dbReference type="GO" id="GO:0036503">
    <property type="term" value="P:ERAD pathway"/>
    <property type="evidence" value="ECO:0007669"/>
    <property type="project" value="TreeGrafter"/>
</dbReference>
<keyword evidence="25" id="KW-1185">Reference proteome</keyword>
<dbReference type="GO" id="GO:0007283">
    <property type="term" value="P:spermatogenesis"/>
    <property type="evidence" value="ECO:0007669"/>
    <property type="project" value="UniProtKB-KW"/>
</dbReference>
<keyword evidence="15" id="KW-0744">Spermatogenesis</keyword>
<keyword evidence="17" id="KW-0143">Chaperone</keyword>
<proteinExistence type="predicted"/>
<dbReference type="PANTHER" id="PTHR15204">
    <property type="entry name" value="LARGE PROLINE-RICH PROTEIN BAG6"/>
    <property type="match status" value="1"/>
</dbReference>
<keyword evidence="10" id="KW-0053">Apoptosis</keyword>
<accession>A0A1S4MXX5</accession>
<dbReference type="VEuPathDB" id="VectorBase:PHUM537450"/>
<evidence type="ECO:0000256" key="21">
    <source>
        <dbReference type="ARBA" id="ARBA00046003"/>
    </source>
</evidence>